<proteinExistence type="predicted"/>
<protein>
    <submittedName>
        <fullName evidence="1">Uncharacterized protein</fullName>
    </submittedName>
</protein>
<accession>A0A0B2VBK8</accession>
<dbReference type="EMBL" id="JPKZ01002102">
    <property type="protein sequence ID" value="KHN78375.1"/>
    <property type="molecule type" value="Genomic_DNA"/>
</dbReference>
<evidence type="ECO:0000313" key="2">
    <source>
        <dbReference type="Proteomes" id="UP000031036"/>
    </source>
</evidence>
<organism evidence="1 2">
    <name type="scientific">Toxocara canis</name>
    <name type="common">Canine roundworm</name>
    <dbReference type="NCBI Taxonomy" id="6265"/>
    <lineage>
        <taxon>Eukaryota</taxon>
        <taxon>Metazoa</taxon>
        <taxon>Ecdysozoa</taxon>
        <taxon>Nematoda</taxon>
        <taxon>Chromadorea</taxon>
        <taxon>Rhabditida</taxon>
        <taxon>Spirurina</taxon>
        <taxon>Ascaridomorpha</taxon>
        <taxon>Ascaridoidea</taxon>
        <taxon>Toxocaridae</taxon>
        <taxon>Toxocara</taxon>
    </lineage>
</organism>
<keyword evidence="2" id="KW-1185">Reference proteome</keyword>
<dbReference type="AlphaFoldDB" id="A0A0B2VBK8"/>
<sequence>MRSLTRMEFIIAKCEVSRQLYEIIPTGPEERTRIRIDHLRNRFAIRKLEAQPKRHARRVVSRAELFVGPFHVADDDYGLSYSSRSRYGFDFYSF</sequence>
<name>A0A0B2VBK8_TOXCA</name>
<reference evidence="1 2" key="1">
    <citation type="submission" date="2014-11" db="EMBL/GenBank/DDBJ databases">
        <title>Genetic blueprint of the zoonotic pathogen Toxocara canis.</title>
        <authorList>
            <person name="Zhu X.-Q."/>
            <person name="Korhonen P.K."/>
            <person name="Cai H."/>
            <person name="Young N.D."/>
            <person name="Nejsum P."/>
            <person name="von Samson-Himmelstjerna G."/>
            <person name="Boag P.R."/>
            <person name="Tan P."/>
            <person name="Li Q."/>
            <person name="Min J."/>
            <person name="Yang Y."/>
            <person name="Wang X."/>
            <person name="Fang X."/>
            <person name="Hall R.S."/>
            <person name="Hofmann A."/>
            <person name="Sternberg P.W."/>
            <person name="Jex A.R."/>
            <person name="Gasser R.B."/>
        </authorList>
    </citation>
    <scope>NUCLEOTIDE SEQUENCE [LARGE SCALE GENOMIC DNA]</scope>
    <source>
        <strain evidence="1">PN_DK_2014</strain>
    </source>
</reference>
<evidence type="ECO:0000313" key="1">
    <source>
        <dbReference type="EMBL" id="KHN78375.1"/>
    </source>
</evidence>
<dbReference type="Proteomes" id="UP000031036">
    <property type="component" value="Unassembled WGS sequence"/>
</dbReference>
<gene>
    <name evidence="1" type="ORF">Tcan_02786</name>
</gene>
<comment type="caution">
    <text evidence="1">The sequence shown here is derived from an EMBL/GenBank/DDBJ whole genome shotgun (WGS) entry which is preliminary data.</text>
</comment>